<keyword evidence="1" id="KW-0328">Glycosyltransferase</keyword>
<evidence type="ECO:0000313" key="2">
    <source>
        <dbReference type="Proteomes" id="UP001431209"/>
    </source>
</evidence>
<keyword evidence="1" id="KW-0808">Transferase</keyword>
<reference evidence="1 2" key="1">
    <citation type="submission" date="2024-03" db="EMBL/GenBank/DDBJ databases">
        <title>The Acrasis kona genome and developmental transcriptomes reveal deep origins of eukaryotic multicellular pathways.</title>
        <authorList>
            <person name="Sheikh S."/>
            <person name="Fu C.-J."/>
            <person name="Brown M.W."/>
            <person name="Baldauf S.L."/>
        </authorList>
    </citation>
    <scope>NUCLEOTIDE SEQUENCE [LARGE SCALE GENOMIC DNA]</scope>
    <source>
        <strain evidence="1 2">ATCC MYA-3509</strain>
    </source>
</reference>
<evidence type="ECO:0000313" key="1">
    <source>
        <dbReference type="EMBL" id="KAL0482036.1"/>
    </source>
</evidence>
<gene>
    <name evidence="1" type="ORF">AKO1_013296</name>
</gene>
<dbReference type="GO" id="GO:0016757">
    <property type="term" value="F:glycosyltransferase activity"/>
    <property type="evidence" value="ECO:0007669"/>
    <property type="project" value="UniProtKB-KW"/>
</dbReference>
<proteinExistence type="predicted"/>
<protein>
    <submittedName>
        <fullName evidence="1">ATP phosphoribosyltransferase</fullName>
    </submittedName>
</protein>
<comment type="caution">
    <text evidence="1">The sequence shown here is derived from an EMBL/GenBank/DDBJ whole genome shotgun (WGS) entry which is preliminary data.</text>
</comment>
<dbReference type="AlphaFoldDB" id="A0AAW2YX13"/>
<accession>A0AAW2YX13</accession>
<dbReference type="Proteomes" id="UP001431209">
    <property type="component" value="Unassembled WGS sequence"/>
</dbReference>
<dbReference type="EMBL" id="JAOPGA020000807">
    <property type="protein sequence ID" value="KAL0482036.1"/>
    <property type="molecule type" value="Genomic_DNA"/>
</dbReference>
<sequence>MTPPATLTLRVERELNSEHELDNETRVLNIRREINALPKLSEKQFRALPEEQKKQYTQTLERLASQCAVYMSRTNQTTPMSKTASSHLTIMALQIAQQKRDVQRKKELNQIRQDIIEKNKSCFISPVRLLHRLKKSRLTQDRVLEEVNLDSENILLTNHFGPELIRTKAADLAVVRQDLTKKWGLTNSLAINECLLYVLSPDKFDSLELYTPDQLYEQKRTELNEQTIIINERNEALRSKWDHMTLLERLSKYVKPELINSFDEIVDKAKHLGLDEPKILELLLDSNTTLYKSGFDGNYNVVPMETIDATLMNGVHTISNILSKKLNIPESALRMYLSEQQIWELNGMNEKLAKKTIGKFLRLDVVSEFKKYWDHIVLLDEPEVNQKVNRKENTVPSKL</sequence>
<keyword evidence="2" id="KW-1185">Reference proteome</keyword>
<organism evidence="1 2">
    <name type="scientific">Acrasis kona</name>
    <dbReference type="NCBI Taxonomy" id="1008807"/>
    <lineage>
        <taxon>Eukaryota</taxon>
        <taxon>Discoba</taxon>
        <taxon>Heterolobosea</taxon>
        <taxon>Tetramitia</taxon>
        <taxon>Eutetramitia</taxon>
        <taxon>Acrasidae</taxon>
        <taxon>Acrasis</taxon>
    </lineage>
</organism>
<name>A0AAW2YX13_9EUKA</name>